<dbReference type="AlphaFoldDB" id="A0A2M6X0A6"/>
<dbReference type="EMBL" id="PEZP01000006">
    <property type="protein sequence ID" value="PIT98469.1"/>
    <property type="molecule type" value="Genomic_DNA"/>
</dbReference>
<evidence type="ECO:0000313" key="3">
    <source>
        <dbReference type="Proteomes" id="UP000230731"/>
    </source>
</evidence>
<gene>
    <name evidence="2" type="ORF">COT71_00655</name>
</gene>
<feature type="compositionally biased region" description="Low complexity" evidence="1">
    <location>
        <begin position="57"/>
        <end position="68"/>
    </location>
</feature>
<evidence type="ECO:0000313" key="2">
    <source>
        <dbReference type="EMBL" id="PIT98469.1"/>
    </source>
</evidence>
<protein>
    <submittedName>
        <fullName evidence="2">Uncharacterized protein</fullName>
    </submittedName>
</protein>
<dbReference type="Proteomes" id="UP000230731">
    <property type="component" value="Unassembled WGS sequence"/>
</dbReference>
<reference evidence="3" key="1">
    <citation type="submission" date="2017-09" db="EMBL/GenBank/DDBJ databases">
        <title>Depth-based differentiation of microbial function through sediment-hosted aquifers and enrichment of novel symbionts in the deep terrestrial subsurface.</title>
        <authorList>
            <person name="Probst A.J."/>
            <person name="Ladd B."/>
            <person name="Jarett J.K."/>
            <person name="Geller-Mcgrath D.E."/>
            <person name="Sieber C.M.K."/>
            <person name="Emerson J.B."/>
            <person name="Anantharaman K."/>
            <person name="Thomas B.C."/>
            <person name="Malmstrom R."/>
            <person name="Stieglmeier M."/>
            <person name="Klingl A."/>
            <person name="Woyke T."/>
            <person name="Ryan C.M."/>
            <person name="Banfield J.F."/>
        </authorList>
    </citation>
    <scope>NUCLEOTIDE SEQUENCE [LARGE SCALE GENOMIC DNA]</scope>
</reference>
<name>A0A2M6X0A6_9BACT</name>
<proteinExistence type="predicted"/>
<organism evidence="2 3">
    <name type="scientific">Candidatus Andersenbacteria bacterium CG10_big_fil_rev_8_21_14_0_10_54_11</name>
    <dbReference type="NCBI Taxonomy" id="1974485"/>
    <lineage>
        <taxon>Bacteria</taxon>
        <taxon>Candidatus Anderseniibacteriota</taxon>
    </lineage>
</organism>
<accession>A0A2M6X0A6</accession>
<comment type="caution">
    <text evidence="2">The sequence shown here is derived from an EMBL/GenBank/DDBJ whole genome shotgun (WGS) entry which is preliminary data.</text>
</comment>
<feature type="region of interest" description="Disordered" evidence="1">
    <location>
        <begin position="23"/>
        <end position="71"/>
    </location>
</feature>
<evidence type="ECO:0000256" key="1">
    <source>
        <dbReference type="SAM" id="MobiDB-lite"/>
    </source>
</evidence>
<sequence length="137" mass="13851">MPGFFWFHPDVVPLEPKSLPLTAPAAGNAISVPTPSAQSGGAADTVAGKRSTGSLPAATTQQAEASSQKIEDKDCDGKYIHLKRPEGEDVGIDVVCDKKIDGGGSVLNEVSIDADTGGSGNSGAVTVDLSISNTVGE</sequence>